<organism evidence="1 2">
    <name type="scientific">Bacillus thuringiensis</name>
    <dbReference type="NCBI Taxonomy" id="1428"/>
    <lineage>
        <taxon>Bacteria</taxon>
        <taxon>Bacillati</taxon>
        <taxon>Bacillota</taxon>
        <taxon>Bacilli</taxon>
        <taxon>Bacillales</taxon>
        <taxon>Bacillaceae</taxon>
        <taxon>Bacillus</taxon>
        <taxon>Bacillus cereus group</taxon>
    </lineage>
</organism>
<gene>
    <name evidence="1" type="ORF">CN495_27310</name>
</gene>
<comment type="caution">
    <text evidence="1">The sequence shown here is derived from an EMBL/GenBank/DDBJ whole genome shotgun (WGS) entry which is preliminary data.</text>
</comment>
<evidence type="ECO:0000313" key="2">
    <source>
        <dbReference type="Proteomes" id="UP000219897"/>
    </source>
</evidence>
<protein>
    <recommendedName>
        <fullName evidence="3">GNAT family N-acetyltransferase</fullName>
    </recommendedName>
</protein>
<accession>A0ABD6S6L2</accession>
<name>A0ABD6S6L2_BACTU</name>
<dbReference type="AlphaFoldDB" id="A0ABD6S6L2"/>
<dbReference type="EMBL" id="NTYF01000134">
    <property type="protein sequence ID" value="PER45181.1"/>
    <property type="molecule type" value="Genomic_DNA"/>
</dbReference>
<sequence>MIRKLDKKTIAILEQKNLDLDSFSIELSMRQHGYYDVNEEHLIMEVSFFNDYESEDAIGSAVYFLYDAKNVRVSNIRDMADGYSFDMYQALSSVRIYCSKDEAILDEIEGFLNDSKENTPWIEFQNFARETGIHAFSYEKGFEQGTFEGLPYHDKTSSVWGKILVLNDIKLKEEYRTNIISSTIFRNMLLAFKNIGLDWVIINPNINEEYMKRENYPFSTQKKYNTFLSKINFTKTYGRLHNEQFCWCLYLQSIE</sequence>
<evidence type="ECO:0008006" key="3">
    <source>
        <dbReference type="Google" id="ProtNLM"/>
    </source>
</evidence>
<reference evidence="1 2" key="1">
    <citation type="submission" date="2017-09" db="EMBL/GenBank/DDBJ databases">
        <title>Large-scale bioinformatics analysis of Bacillus genomes uncovers conserved roles of natural products in bacterial physiology.</title>
        <authorList>
            <consortium name="Agbiome Team Llc"/>
            <person name="Bleich R.M."/>
            <person name="Kirk G.J."/>
            <person name="Santa Maria K.C."/>
            <person name="Allen S.E."/>
            <person name="Farag S."/>
            <person name="Shank E.A."/>
            <person name="Bowers A."/>
        </authorList>
    </citation>
    <scope>NUCLEOTIDE SEQUENCE [LARGE SCALE GENOMIC DNA]</scope>
    <source>
        <strain evidence="1 2">AFS005140</strain>
    </source>
</reference>
<proteinExistence type="predicted"/>
<dbReference type="RefSeq" id="WP_098222860.1">
    <property type="nucleotide sequence ID" value="NZ_NTVJ01000081.1"/>
</dbReference>
<dbReference type="Proteomes" id="UP000219897">
    <property type="component" value="Unassembled WGS sequence"/>
</dbReference>
<evidence type="ECO:0000313" key="1">
    <source>
        <dbReference type="EMBL" id="PER45181.1"/>
    </source>
</evidence>